<dbReference type="InterPro" id="IPR001509">
    <property type="entry name" value="Epimerase_deHydtase"/>
</dbReference>
<proteinExistence type="inferred from homology"/>
<dbReference type="Pfam" id="PF08338">
    <property type="entry name" value="DUF1731"/>
    <property type="match status" value="1"/>
</dbReference>
<dbReference type="Proteomes" id="UP001205740">
    <property type="component" value="Unassembled WGS sequence"/>
</dbReference>
<gene>
    <name evidence="4" type="ORF">LX12_003792</name>
</gene>
<evidence type="ECO:0000256" key="1">
    <source>
        <dbReference type="ARBA" id="ARBA00009353"/>
    </source>
</evidence>
<sequence>MRVVVAGSSGLIGTALVAALRDGGHDVSRLVRREPRSADEIGWAPETFGLTDDALTGVDAVVNLCGVGIASRPWSGQFKQELRDSRIIPTQVLADAVVEHRVPIFVSASATGFYGFTGDDERTESSPRGSGFLADLSADWERTASLATSARVVHLRTAPVFSRSGGLLGPLRPLFKAGLGAKLGDGKQWFPWITLPDHVRAVQHVLTGDMTGPVNLTSPQPVTNAEFTAAFGRAVHRPAFFRAPRAVLRVAGGELALEMLLGGQRAVPTVLQDTGFTFTHPTIDDGLRWANGSDR</sequence>
<evidence type="ECO:0000313" key="5">
    <source>
        <dbReference type="Proteomes" id="UP001205740"/>
    </source>
</evidence>
<comment type="similarity">
    <text evidence="1">Belongs to the NAD(P)-dependent epimerase/dehydratase family. SDR39U1 subfamily.</text>
</comment>
<dbReference type="PANTHER" id="PTHR11092:SF0">
    <property type="entry name" value="EPIMERASE FAMILY PROTEIN SDR39U1"/>
    <property type="match status" value="1"/>
</dbReference>
<comment type="caution">
    <text evidence="4">The sequence shown here is derived from an EMBL/GenBank/DDBJ whole genome shotgun (WGS) entry which is preliminary data.</text>
</comment>
<dbReference type="Pfam" id="PF01370">
    <property type="entry name" value="Epimerase"/>
    <property type="match status" value="1"/>
</dbReference>
<dbReference type="SUPFAM" id="SSF51735">
    <property type="entry name" value="NAD(P)-binding Rossmann-fold domains"/>
    <property type="match status" value="1"/>
</dbReference>
<dbReference type="NCBIfam" id="TIGR01777">
    <property type="entry name" value="yfcH"/>
    <property type="match status" value="1"/>
</dbReference>
<evidence type="ECO:0000259" key="2">
    <source>
        <dbReference type="Pfam" id="PF01370"/>
    </source>
</evidence>
<dbReference type="InterPro" id="IPR013549">
    <property type="entry name" value="DUF1731"/>
</dbReference>
<dbReference type="RefSeq" id="WP_253656144.1">
    <property type="nucleotide sequence ID" value="NZ_BAAAOE010000002.1"/>
</dbReference>
<evidence type="ECO:0000313" key="4">
    <source>
        <dbReference type="EMBL" id="MCP2162584.1"/>
    </source>
</evidence>
<accession>A0ABT1H5S2</accession>
<dbReference type="PANTHER" id="PTHR11092">
    <property type="entry name" value="SUGAR NUCLEOTIDE EPIMERASE RELATED"/>
    <property type="match status" value="1"/>
</dbReference>
<dbReference type="Gene3D" id="3.40.50.720">
    <property type="entry name" value="NAD(P)-binding Rossmann-like Domain"/>
    <property type="match status" value="1"/>
</dbReference>
<name>A0ABT1H5S2_9NOCA</name>
<feature type="domain" description="DUF1731" evidence="3">
    <location>
        <begin position="243"/>
        <end position="289"/>
    </location>
</feature>
<dbReference type="EMBL" id="JAMTCG010000007">
    <property type="protein sequence ID" value="MCP2162584.1"/>
    <property type="molecule type" value="Genomic_DNA"/>
</dbReference>
<organism evidence="4 5">
    <name type="scientific">Williamsia serinedens</name>
    <dbReference type="NCBI Taxonomy" id="391736"/>
    <lineage>
        <taxon>Bacteria</taxon>
        <taxon>Bacillati</taxon>
        <taxon>Actinomycetota</taxon>
        <taxon>Actinomycetes</taxon>
        <taxon>Mycobacteriales</taxon>
        <taxon>Nocardiaceae</taxon>
        <taxon>Williamsia</taxon>
    </lineage>
</organism>
<dbReference type="InterPro" id="IPR010099">
    <property type="entry name" value="SDR39U1"/>
</dbReference>
<evidence type="ECO:0000259" key="3">
    <source>
        <dbReference type="Pfam" id="PF08338"/>
    </source>
</evidence>
<evidence type="ECO:0008006" key="6">
    <source>
        <dbReference type="Google" id="ProtNLM"/>
    </source>
</evidence>
<protein>
    <recommendedName>
        <fullName evidence="6">TIGR01777 family protein</fullName>
    </recommendedName>
</protein>
<dbReference type="InterPro" id="IPR036291">
    <property type="entry name" value="NAD(P)-bd_dom_sf"/>
</dbReference>
<feature type="domain" description="NAD-dependent epimerase/dehydratase" evidence="2">
    <location>
        <begin position="3"/>
        <end position="208"/>
    </location>
</feature>
<reference evidence="4 5" key="1">
    <citation type="submission" date="2022-06" db="EMBL/GenBank/DDBJ databases">
        <title>Genomic Encyclopedia of Archaeal and Bacterial Type Strains, Phase II (KMG-II): from individual species to whole genera.</title>
        <authorList>
            <person name="Goeker M."/>
        </authorList>
    </citation>
    <scope>NUCLEOTIDE SEQUENCE [LARGE SCALE GENOMIC DNA]</scope>
    <source>
        <strain evidence="4 5">DSM 45037</strain>
    </source>
</reference>
<keyword evidence="5" id="KW-1185">Reference proteome</keyword>